<dbReference type="SUPFAM" id="SSF46565">
    <property type="entry name" value="Chaperone J-domain"/>
    <property type="match status" value="1"/>
</dbReference>
<proteinExistence type="predicted"/>
<dbReference type="OrthoDB" id="10250354at2759"/>
<evidence type="ECO:0000256" key="1">
    <source>
        <dbReference type="SAM" id="MobiDB-lite"/>
    </source>
</evidence>
<comment type="caution">
    <text evidence="3">The sequence shown here is derived from an EMBL/GenBank/DDBJ whole genome shotgun (WGS) entry which is preliminary data.</text>
</comment>
<dbReference type="InterPro" id="IPR001623">
    <property type="entry name" value="DnaJ_domain"/>
</dbReference>
<keyword evidence="4" id="KW-1185">Reference proteome</keyword>
<dbReference type="CDD" id="cd06257">
    <property type="entry name" value="DnaJ"/>
    <property type="match status" value="1"/>
</dbReference>
<dbReference type="PANTHER" id="PTHR45168:SF3">
    <property type="entry name" value="DNAJ HEAT SHOCK PROTEIN FAMILY (HSP40) MEMBER B2"/>
    <property type="match status" value="1"/>
</dbReference>
<dbReference type="Pfam" id="PF00226">
    <property type="entry name" value="DnaJ"/>
    <property type="match status" value="1"/>
</dbReference>
<dbReference type="InterPro" id="IPR018253">
    <property type="entry name" value="DnaJ_domain_CS"/>
</dbReference>
<sequence length="289" mass="31242">MWTSRRSATGLGSLATLDCLRQAYRKLAIQHHPDKNPGNKQAEEKFKELAEAYSTLSNDEKRRCYDLEVQRRQRSMESDAAFQWWGKKPGESPGNPFAKPTWQAHAASDTGMFSGRHGQDCQGRDAGPLHRSFTLREAANLFQSLFGGADPFEDFLDAPARPGQHSTLVSSAGKKSWDVKITRIKRPDGTVVIERMDSSGRATQTVEGGRTDSRNGAYAAPSRDASQRCRGGPGSAGEFGHIQEMPMLSPAGAAAASVGGSIQRGSWAGEASKKVAAVGRGAFVNWSSN</sequence>
<feature type="domain" description="J" evidence="2">
    <location>
        <begin position="4"/>
        <end position="69"/>
    </location>
</feature>
<evidence type="ECO:0000313" key="4">
    <source>
        <dbReference type="Proteomes" id="UP000604046"/>
    </source>
</evidence>
<evidence type="ECO:0000313" key="3">
    <source>
        <dbReference type="EMBL" id="CAE7544240.1"/>
    </source>
</evidence>
<name>A0A812TYC5_9DINO</name>
<dbReference type="PROSITE" id="PS00636">
    <property type="entry name" value="DNAJ_1"/>
    <property type="match status" value="1"/>
</dbReference>
<dbReference type="InterPro" id="IPR036869">
    <property type="entry name" value="J_dom_sf"/>
</dbReference>
<reference evidence="3" key="1">
    <citation type="submission" date="2021-02" db="EMBL/GenBank/DDBJ databases">
        <authorList>
            <person name="Dougan E. K."/>
            <person name="Rhodes N."/>
            <person name="Thang M."/>
            <person name="Chan C."/>
        </authorList>
    </citation>
    <scope>NUCLEOTIDE SEQUENCE</scope>
</reference>
<dbReference type="PRINTS" id="PR00625">
    <property type="entry name" value="JDOMAIN"/>
</dbReference>
<dbReference type="EMBL" id="CAJNDS010002611">
    <property type="protein sequence ID" value="CAE7544240.1"/>
    <property type="molecule type" value="Genomic_DNA"/>
</dbReference>
<gene>
    <name evidence="3" type="primary">dnaJ</name>
    <name evidence="3" type="ORF">SNAT2548_LOCUS30526</name>
</gene>
<dbReference type="SMART" id="SM00271">
    <property type="entry name" value="DnaJ"/>
    <property type="match status" value="1"/>
</dbReference>
<dbReference type="PANTHER" id="PTHR45168">
    <property type="entry name" value="DNAJ HOMOLOG SUBFAMILY B MEMBER 2"/>
    <property type="match status" value="1"/>
</dbReference>
<dbReference type="Proteomes" id="UP000604046">
    <property type="component" value="Unassembled WGS sequence"/>
</dbReference>
<accession>A0A812TYC5</accession>
<protein>
    <submittedName>
        <fullName evidence="3">DnaJ protein</fullName>
    </submittedName>
</protein>
<organism evidence="3 4">
    <name type="scientific">Symbiodinium natans</name>
    <dbReference type="NCBI Taxonomy" id="878477"/>
    <lineage>
        <taxon>Eukaryota</taxon>
        <taxon>Sar</taxon>
        <taxon>Alveolata</taxon>
        <taxon>Dinophyceae</taxon>
        <taxon>Suessiales</taxon>
        <taxon>Symbiodiniaceae</taxon>
        <taxon>Symbiodinium</taxon>
    </lineage>
</organism>
<dbReference type="GO" id="GO:0051082">
    <property type="term" value="F:unfolded protein binding"/>
    <property type="evidence" value="ECO:0007669"/>
    <property type="project" value="InterPro"/>
</dbReference>
<dbReference type="GO" id="GO:0030544">
    <property type="term" value="F:Hsp70 protein binding"/>
    <property type="evidence" value="ECO:0007669"/>
    <property type="project" value="InterPro"/>
</dbReference>
<dbReference type="PROSITE" id="PS50076">
    <property type="entry name" value="DNAJ_2"/>
    <property type="match status" value="1"/>
</dbReference>
<dbReference type="Gene3D" id="1.10.287.110">
    <property type="entry name" value="DnaJ domain"/>
    <property type="match status" value="1"/>
</dbReference>
<feature type="region of interest" description="Disordered" evidence="1">
    <location>
        <begin position="197"/>
        <end position="237"/>
    </location>
</feature>
<dbReference type="InterPro" id="IPR043183">
    <property type="entry name" value="DNJB2/6-like"/>
</dbReference>
<evidence type="ECO:0000259" key="2">
    <source>
        <dbReference type="PROSITE" id="PS50076"/>
    </source>
</evidence>
<dbReference type="AlphaFoldDB" id="A0A812TYC5"/>